<feature type="domain" description="Lin1244/Lin1753-like N-terminal" evidence="1">
    <location>
        <begin position="3"/>
        <end position="85"/>
    </location>
</feature>
<evidence type="ECO:0000259" key="1">
    <source>
        <dbReference type="Pfam" id="PF14297"/>
    </source>
</evidence>
<dbReference type="InterPro" id="IPR025400">
    <property type="entry name" value="Lin1244/Lin1753-like_N"/>
</dbReference>
<dbReference type="EMBL" id="OL396571">
    <property type="protein sequence ID" value="UGC97765.1"/>
    <property type="molecule type" value="Genomic_DNA"/>
</dbReference>
<evidence type="ECO:0000313" key="3">
    <source>
        <dbReference type="Proteomes" id="UP000828384"/>
    </source>
</evidence>
<gene>
    <name evidence="2" type="ORF">pdc_052</name>
</gene>
<name>A0AAE8YHJ5_9CAUD</name>
<dbReference type="Proteomes" id="UP000828384">
    <property type="component" value="Segment"/>
</dbReference>
<organism evidence="2 3">
    <name type="scientific">Pantoea phage PdC23</name>
    <dbReference type="NCBI Taxonomy" id="2894356"/>
    <lineage>
        <taxon>Viruses</taxon>
        <taxon>Duplodnaviria</taxon>
        <taxon>Heunggongvirae</taxon>
        <taxon>Uroviricota</taxon>
        <taxon>Caudoviricetes</taxon>
        <taxon>Felixviridae</taxon>
        <taxon>Certevirus</taxon>
        <taxon>Certevirus C23</taxon>
    </lineage>
</organism>
<protein>
    <recommendedName>
        <fullName evidence="1">Lin1244/Lin1753-like N-terminal domain-containing protein</fullName>
    </recommendedName>
</protein>
<evidence type="ECO:0000313" key="2">
    <source>
        <dbReference type="EMBL" id="UGC97765.1"/>
    </source>
</evidence>
<reference evidence="2" key="1">
    <citation type="journal article" date="2022" name="Curr. Microbiol.">
        <title>Isolation, Characterization, and Comparative Genomic Analysis of vB_Pd_C23, a Novel Bacteriophage of Pantoea dispersa.</title>
        <authorList>
            <person name="Grami E."/>
            <person name="Laadouze I."/>
            <person name="Ben Tiba S."/>
            <person name="Hafiane A."/>
            <person name="Sealey K.S."/>
            <person name="Saidi N."/>
        </authorList>
    </citation>
    <scope>NUCLEOTIDE SEQUENCE</scope>
</reference>
<accession>A0AAE8YHJ5</accession>
<keyword evidence="3" id="KW-1185">Reference proteome</keyword>
<proteinExistence type="predicted"/>
<sequence>MKWFKHDADANADAKLQNVLLDYGLEGYGLYWYCIELIAGKVDVSNLTFQLEHDARIIARNTGSSPQKVEEMMKYFIKIGLFECSEGIITCLKMAKRLDLSMTSNPKMRGLISQMRDKSHDGVMINHDSVMQDKNRTEENRTDKRKGTGVAVSEQVKEFILPDELNHEAWEEWMKYRRAVGLKLYKKNAMGMGKVINDLIKMSGGNKALQMGIVQQSIAKQYQGLFPLKGGVQVNYQDGSPHWNSREAWEGVF</sequence>
<dbReference type="Pfam" id="PF14297">
    <property type="entry name" value="Lin1244_N"/>
    <property type="match status" value="1"/>
</dbReference>